<keyword evidence="7" id="KW-0496">Mitochondrion</keyword>
<evidence type="ECO:0000313" key="10">
    <source>
        <dbReference type="EMBL" id="KAF2401779.1"/>
    </source>
</evidence>
<accession>A0A6G1I132</accession>
<dbReference type="OrthoDB" id="437at2759"/>
<keyword evidence="8" id="KW-0472">Membrane</keyword>
<dbReference type="PANTHER" id="PTHR12386">
    <property type="entry name" value="ATP SYNTHASE SUBUNIT"/>
    <property type="match status" value="1"/>
</dbReference>
<proteinExistence type="inferred from homology"/>
<keyword evidence="9" id="KW-0066">ATP synthesis</keyword>
<protein>
    <recommendedName>
        <fullName evidence="12">Mitochondrial F1F0-ATP synthase g subunit</fullName>
    </recommendedName>
</protein>
<comment type="subcellular location">
    <subcellularLocation>
        <location evidence="1">Mitochondrion membrane</location>
    </subcellularLocation>
</comment>
<evidence type="ECO:0000256" key="8">
    <source>
        <dbReference type="ARBA" id="ARBA00023136"/>
    </source>
</evidence>
<dbReference type="GO" id="GO:0015078">
    <property type="term" value="F:proton transmembrane transporter activity"/>
    <property type="evidence" value="ECO:0007669"/>
    <property type="project" value="InterPro"/>
</dbReference>
<keyword evidence="11" id="KW-1185">Reference proteome</keyword>
<evidence type="ECO:0000256" key="3">
    <source>
        <dbReference type="ARBA" id="ARBA00022448"/>
    </source>
</evidence>
<evidence type="ECO:0000256" key="6">
    <source>
        <dbReference type="ARBA" id="ARBA00023065"/>
    </source>
</evidence>
<evidence type="ECO:0000256" key="4">
    <source>
        <dbReference type="ARBA" id="ARBA00022547"/>
    </source>
</evidence>
<keyword evidence="6" id="KW-0406">Ion transport</keyword>
<dbReference type="GO" id="GO:0031966">
    <property type="term" value="C:mitochondrial membrane"/>
    <property type="evidence" value="ECO:0007669"/>
    <property type="project" value="UniProtKB-SubCell"/>
</dbReference>
<gene>
    <name evidence="10" type="ORF">EJ06DRAFT_581027</name>
</gene>
<dbReference type="Proteomes" id="UP000799640">
    <property type="component" value="Unassembled WGS sequence"/>
</dbReference>
<dbReference type="Pfam" id="PF04718">
    <property type="entry name" value="ATP-synt_G"/>
    <property type="match status" value="1"/>
</dbReference>
<evidence type="ECO:0000313" key="11">
    <source>
        <dbReference type="Proteomes" id="UP000799640"/>
    </source>
</evidence>
<evidence type="ECO:0000256" key="1">
    <source>
        <dbReference type="ARBA" id="ARBA00004325"/>
    </source>
</evidence>
<dbReference type="GO" id="GO:0015986">
    <property type="term" value="P:proton motive force-driven ATP synthesis"/>
    <property type="evidence" value="ECO:0007669"/>
    <property type="project" value="InterPro"/>
</dbReference>
<evidence type="ECO:0000256" key="2">
    <source>
        <dbReference type="ARBA" id="ARBA00005699"/>
    </source>
</evidence>
<evidence type="ECO:0008006" key="12">
    <source>
        <dbReference type="Google" id="ProtNLM"/>
    </source>
</evidence>
<dbReference type="AlphaFoldDB" id="A0A6G1I132"/>
<keyword evidence="4" id="KW-0138">CF(0)</keyword>
<keyword evidence="5" id="KW-0375">Hydrogen ion transport</keyword>
<comment type="similarity">
    <text evidence="2">Belongs to the ATPase g subunit family.</text>
</comment>
<evidence type="ECO:0000256" key="7">
    <source>
        <dbReference type="ARBA" id="ARBA00023128"/>
    </source>
</evidence>
<dbReference type="GO" id="GO:0045259">
    <property type="term" value="C:proton-transporting ATP synthase complex"/>
    <property type="evidence" value="ECO:0007669"/>
    <property type="project" value="UniProtKB-KW"/>
</dbReference>
<dbReference type="EMBL" id="ML996692">
    <property type="protein sequence ID" value="KAF2401779.1"/>
    <property type="molecule type" value="Genomic_DNA"/>
</dbReference>
<keyword evidence="3" id="KW-0813">Transport</keyword>
<evidence type="ECO:0000256" key="9">
    <source>
        <dbReference type="ARBA" id="ARBA00023310"/>
    </source>
</evidence>
<evidence type="ECO:0000256" key="5">
    <source>
        <dbReference type="ARBA" id="ARBA00022781"/>
    </source>
</evidence>
<reference evidence="10" key="1">
    <citation type="journal article" date="2020" name="Stud. Mycol.">
        <title>101 Dothideomycetes genomes: a test case for predicting lifestyles and emergence of pathogens.</title>
        <authorList>
            <person name="Haridas S."/>
            <person name="Albert R."/>
            <person name="Binder M."/>
            <person name="Bloem J."/>
            <person name="Labutti K."/>
            <person name="Salamov A."/>
            <person name="Andreopoulos B."/>
            <person name="Baker S."/>
            <person name="Barry K."/>
            <person name="Bills G."/>
            <person name="Bluhm B."/>
            <person name="Cannon C."/>
            <person name="Castanera R."/>
            <person name="Culley D."/>
            <person name="Daum C."/>
            <person name="Ezra D."/>
            <person name="Gonzalez J."/>
            <person name="Henrissat B."/>
            <person name="Kuo A."/>
            <person name="Liang C."/>
            <person name="Lipzen A."/>
            <person name="Lutzoni F."/>
            <person name="Magnuson J."/>
            <person name="Mondo S."/>
            <person name="Nolan M."/>
            <person name="Ohm R."/>
            <person name="Pangilinan J."/>
            <person name="Park H.-J."/>
            <person name="Ramirez L."/>
            <person name="Alfaro M."/>
            <person name="Sun H."/>
            <person name="Tritt A."/>
            <person name="Yoshinaga Y."/>
            <person name="Zwiers L.-H."/>
            <person name="Turgeon B."/>
            <person name="Goodwin S."/>
            <person name="Spatafora J."/>
            <person name="Crous P."/>
            <person name="Grigoriev I."/>
        </authorList>
    </citation>
    <scope>NUCLEOTIDE SEQUENCE</scope>
    <source>
        <strain evidence="10">CBS 262.69</strain>
    </source>
</reference>
<dbReference type="InterPro" id="IPR006808">
    <property type="entry name" value="ATP_synth_F0_gsu_mt"/>
</dbReference>
<organism evidence="10 11">
    <name type="scientific">Trichodelitschia bisporula</name>
    <dbReference type="NCBI Taxonomy" id="703511"/>
    <lineage>
        <taxon>Eukaryota</taxon>
        <taxon>Fungi</taxon>
        <taxon>Dikarya</taxon>
        <taxon>Ascomycota</taxon>
        <taxon>Pezizomycotina</taxon>
        <taxon>Dothideomycetes</taxon>
        <taxon>Dothideomycetes incertae sedis</taxon>
        <taxon>Phaeotrichales</taxon>
        <taxon>Phaeotrichaceae</taxon>
        <taxon>Trichodelitschia</taxon>
    </lineage>
</organism>
<name>A0A6G1I132_9PEZI</name>
<sequence>MSLTVSRAMLRRQQLVLRRAPFRNASSDAASAAKERAAQLQSKASEGLSRVTSSAGEAISKYGAVAGDAIGAVGGRTALVPKTIHYSKVGLELGKLVFEGQKMSPPSMQTFQNYFQPLLNGIRQPGTLLSSASAISIQPSAILARVRGLSTQELATYGVIAAEVIGFFTVGEIIGRMKLVGYRSSAPAHGH</sequence>